<comment type="similarity">
    <text evidence="1">Belongs to the ParD antitoxin family.</text>
</comment>
<evidence type="ECO:0000256" key="3">
    <source>
        <dbReference type="SAM" id="Coils"/>
    </source>
</evidence>
<dbReference type="PANTHER" id="PTHR36582:SF2">
    <property type="entry name" value="ANTITOXIN PARD"/>
    <property type="match status" value="1"/>
</dbReference>
<dbReference type="Proteomes" id="UP000595426">
    <property type="component" value="Chromosome"/>
</dbReference>
<accession>A0A7T7UZM9</accession>
<keyword evidence="3" id="KW-0175">Coiled coil</keyword>
<dbReference type="RefSeq" id="WP_034871024.1">
    <property type="nucleotide sequence ID" value="NZ_CBCSDR010000001.1"/>
</dbReference>
<dbReference type="CDD" id="cd22231">
    <property type="entry name" value="RHH_NikR_HicB-like"/>
    <property type="match status" value="1"/>
</dbReference>
<dbReference type="GO" id="GO:0006355">
    <property type="term" value="P:regulation of DNA-templated transcription"/>
    <property type="evidence" value="ECO:0007669"/>
    <property type="project" value="InterPro"/>
</dbReference>
<keyword evidence="5" id="KW-1185">Reference proteome</keyword>
<organism evidence="4 5">
    <name type="scientific">Elizabethkingia bruuniana</name>
    <dbReference type="NCBI Taxonomy" id="1756149"/>
    <lineage>
        <taxon>Bacteria</taxon>
        <taxon>Pseudomonadati</taxon>
        <taxon>Bacteroidota</taxon>
        <taxon>Flavobacteriia</taxon>
        <taxon>Flavobacteriales</taxon>
        <taxon>Weeksellaceae</taxon>
        <taxon>Elizabethkingia</taxon>
    </lineage>
</organism>
<name>A0A7T7UZM9_9FLAO</name>
<dbReference type="InterPro" id="IPR038296">
    <property type="entry name" value="ParD_sf"/>
</dbReference>
<dbReference type="InterPro" id="IPR022789">
    <property type="entry name" value="ParD"/>
</dbReference>
<dbReference type="SUPFAM" id="SSF47598">
    <property type="entry name" value="Ribbon-helix-helix"/>
    <property type="match status" value="1"/>
</dbReference>
<dbReference type="OrthoDB" id="9815501at2"/>
<reference evidence="4 5" key="1">
    <citation type="submission" date="2020-12" db="EMBL/GenBank/DDBJ databases">
        <title>FDA dAtabase for Regulatory Grade micrObial Sequences (FDA-ARGOS): Supporting development and validation of Infectious Disease Dx tests.</title>
        <authorList>
            <person name="Kerrigan L."/>
            <person name="Long C."/>
            <person name="Tallon L."/>
            <person name="Sadzewicz L."/>
            <person name="Zhao X."/>
            <person name="Boylan J."/>
            <person name="Ott S."/>
            <person name="Bowen H."/>
            <person name="Vavikolanu K."/>
            <person name="Mehta A."/>
            <person name="Aluvathingal J."/>
            <person name="Nadendla S."/>
            <person name="Yan Y."/>
            <person name="Sichtig H."/>
        </authorList>
    </citation>
    <scope>NUCLEOTIDE SEQUENCE [LARGE SCALE GENOMIC DNA]</scope>
    <source>
        <strain evidence="4 5">FDAARGOS_1031</strain>
    </source>
</reference>
<dbReference type="GeneID" id="93133417"/>
<dbReference type="NCBIfam" id="TIGR02606">
    <property type="entry name" value="antidote_CC2985"/>
    <property type="match status" value="1"/>
</dbReference>
<evidence type="ECO:0000313" key="5">
    <source>
        <dbReference type="Proteomes" id="UP000595426"/>
    </source>
</evidence>
<dbReference type="Gene3D" id="6.10.10.120">
    <property type="entry name" value="Antitoxin ParD1-like"/>
    <property type="match status" value="1"/>
</dbReference>
<dbReference type="KEGG" id="egm:AYC65_10915"/>
<keyword evidence="2" id="KW-1277">Toxin-antitoxin system</keyword>
<dbReference type="Pfam" id="PF03693">
    <property type="entry name" value="ParD_antitoxin"/>
    <property type="match status" value="1"/>
</dbReference>
<dbReference type="InterPro" id="IPR010985">
    <property type="entry name" value="Ribbon_hlx_hlx"/>
</dbReference>
<sequence length="83" mass="9402">MGRNTSVSLGNYFEDFVDAKVTQGRYKNASEVIRAGLRLLEEEENKIQFLKNSVQEGIDSGIAKDFNPEKHLELLKVKMKNNG</sequence>
<dbReference type="PANTHER" id="PTHR36582">
    <property type="entry name" value="ANTITOXIN PARD"/>
    <property type="match status" value="1"/>
</dbReference>
<evidence type="ECO:0000256" key="2">
    <source>
        <dbReference type="ARBA" id="ARBA00022649"/>
    </source>
</evidence>
<feature type="coiled-coil region" evidence="3">
    <location>
        <begin position="33"/>
        <end position="60"/>
    </location>
</feature>
<protein>
    <submittedName>
        <fullName evidence="4">Type II toxin-antitoxin system ParD family antitoxin</fullName>
    </submittedName>
</protein>
<dbReference type="EMBL" id="CP067018">
    <property type="protein sequence ID" value="QQN59149.1"/>
    <property type="molecule type" value="Genomic_DNA"/>
</dbReference>
<evidence type="ECO:0000313" key="4">
    <source>
        <dbReference type="EMBL" id="QQN59149.1"/>
    </source>
</evidence>
<dbReference type="AlphaFoldDB" id="A0A7T7UZM9"/>
<proteinExistence type="inferred from homology"/>
<gene>
    <name evidence="4" type="ORF">I6H88_00760</name>
</gene>
<evidence type="ECO:0000256" key="1">
    <source>
        <dbReference type="ARBA" id="ARBA00008580"/>
    </source>
</evidence>